<dbReference type="SUPFAM" id="SSF52540">
    <property type="entry name" value="P-loop containing nucleoside triphosphate hydrolases"/>
    <property type="match status" value="1"/>
</dbReference>
<dbReference type="PANTHER" id="PTHR23274">
    <property type="entry name" value="DNA HELICASE-RELATED"/>
    <property type="match status" value="1"/>
</dbReference>
<name>A0A816KYJ3_BRANA</name>
<accession>A0A816KYJ3</accession>
<proteinExistence type="predicted"/>
<organism evidence="1">
    <name type="scientific">Brassica napus</name>
    <name type="common">Rape</name>
    <dbReference type="NCBI Taxonomy" id="3708"/>
    <lineage>
        <taxon>Eukaryota</taxon>
        <taxon>Viridiplantae</taxon>
        <taxon>Streptophyta</taxon>
        <taxon>Embryophyta</taxon>
        <taxon>Tracheophyta</taxon>
        <taxon>Spermatophyta</taxon>
        <taxon>Magnoliopsida</taxon>
        <taxon>eudicotyledons</taxon>
        <taxon>Gunneridae</taxon>
        <taxon>Pentapetalae</taxon>
        <taxon>rosids</taxon>
        <taxon>malvids</taxon>
        <taxon>Brassicales</taxon>
        <taxon>Brassicaceae</taxon>
        <taxon>Brassiceae</taxon>
        <taxon>Brassica</taxon>
    </lineage>
</organism>
<feature type="non-terminal residue" evidence="1">
    <location>
        <position position="75"/>
    </location>
</feature>
<protein>
    <submittedName>
        <fullName evidence="1">(rape) hypothetical protein</fullName>
    </submittedName>
</protein>
<gene>
    <name evidence="1" type="ORF">DARMORV10_C05P25360.1</name>
</gene>
<dbReference type="Proteomes" id="UP001295469">
    <property type="component" value="Chromosome C05"/>
</dbReference>
<reference evidence="1" key="1">
    <citation type="submission" date="2021-01" db="EMBL/GenBank/DDBJ databases">
        <authorList>
            <consortium name="Genoscope - CEA"/>
            <person name="William W."/>
        </authorList>
    </citation>
    <scope>NUCLEOTIDE SEQUENCE</scope>
</reference>
<sequence length="75" mass="8399">MDDLLVKAKVITREKVGKTVVIPRLSITPSDKKLPFKMRRKQLPIAVAFAITINKSQGQSLSHVGLYLPKDVFSH</sequence>
<dbReference type="InterPro" id="IPR027417">
    <property type="entry name" value="P-loop_NTPase"/>
</dbReference>
<evidence type="ECO:0000313" key="1">
    <source>
        <dbReference type="EMBL" id="CAF1928265.1"/>
    </source>
</evidence>
<dbReference type="EMBL" id="HG994369">
    <property type="protein sequence ID" value="CAF1928265.1"/>
    <property type="molecule type" value="Genomic_DNA"/>
</dbReference>
<dbReference type="AlphaFoldDB" id="A0A816KYJ3"/>
<dbReference type="PANTHER" id="PTHR23274:SF48">
    <property type="entry name" value="ATP-DEPENDENT DNA HELICASE"/>
    <property type="match status" value="1"/>
</dbReference>